<dbReference type="SUPFAM" id="SSF56801">
    <property type="entry name" value="Acetyl-CoA synthetase-like"/>
    <property type="match status" value="1"/>
</dbReference>
<dbReference type="Pfam" id="PF00501">
    <property type="entry name" value="AMP-binding"/>
    <property type="match status" value="1"/>
</dbReference>
<dbReference type="InterPro" id="IPR045851">
    <property type="entry name" value="AMP-bd_C_sf"/>
</dbReference>
<evidence type="ECO:0000256" key="5">
    <source>
        <dbReference type="SAM" id="Coils"/>
    </source>
</evidence>
<keyword evidence="9" id="KW-1185">Reference proteome</keyword>
<evidence type="ECO:0000313" key="8">
    <source>
        <dbReference type="EMBL" id="OAD52754.1"/>
    </source>
</evidence>
<dbReference type="Pfam" id="PF13193">
    <property type="entry name" value="AMP-binding_C"/>
    <property type="match status" value="1"/>
</dbReference>
<evidence type="ECO:0000256" key="1">
    <source>
        <dbReference type="ARBA" id="ARBA00004275"/>
    </source>
</evidence>
<dbReference type="PROSITE" id="PS00455">
    <property type="entry name" value="AMP_BINDING"/>
    <property type="match status" value="1"/>
</dbReference>
<dbReference type="PANTHER" id="PTHR24096:SF149">
    <property type="entry name" value="AMP-BINDING DOMAIN-CONTAINING PROTEIN-RELATED"/>
    <property type="match status" value="1"/>
</dbReference>
<protein>
    <submittedName>
        <fullName evidence="8">Luciferin 4-monooxygenase</fullName>
    </submittedName>
</protein>
<evidence type="ECO:0000256" key="4">
    <source>
        <dbReference type="ARBA" id="ARBA00023140"/>
    </source>
</evidence>
<feature type="coiled-coil region" evidence="5">
    <location>
        <begin position="241"/>
        <end position="374"/>
    </location>
</feature>
<dbReference type="OrthoDB" id="10253869at2759"/>
<dbReference type="PANTHER" id="PTHR24096">
    <property type="entry name" value="LONG-CHAIN-FATTY-ACID--COA LIGASE"/>
    <property type="match status" value="1"/>
</dbReference>
<dbReference type="Proteomes" id="UP000250275">
    <property type="component" value="Unassembled WGS sequence"/>
</dbReference>
<dbReference type="Gene3D" id="3.40.50.12780">
    <property type="entry name" value="N-terminal domain of ligase-like"/>
    <property type="match status" value="1"/>
</dbReference>
<evidence type="ECO:0000259" key="7">
    <source>
        <dbReference type="Pfam" id="PF13193"/>
    </source>
</evidence>
<feature type="domain" description="AMP-binding enzyme C-terminal" evidence="7">
    <location>
        <begin position="912"/>
        <end position="987"/>
    </location>
</feature>
<name>A0A310S5G2_9HYME</name>
<gene>
    <name evidence="8" type="ORF">WN48_00330</name>
</gene>
<dbReference type="AlphaFoldDB" id="A0A310S5G2"/>
<dbReference type="InterPro" id="IPR042099">
    <property type="entry name" value="ANL_N_sf"/>
</dbReference>
<sequence length="1003" mass="114969">QLIKTNVFQLNILIPLMEILDVYMAFKHEFSPDEFCILLFIKERPKEKCKYRFNPVKERFSNLEEIEVKLHISTVVITTNYIKQWKLQEHLKEYSRRMKIPKKELTTPMFMNVLNRPSRRLKVPPNTPEDLSAMKFTHEIPKTNYVKPLTESKLESLRAANKINAMNLLKDADKNAPSCFQHRKHMDKSVEQDKSKTTFPVEIKQNVASTLRECARVISIEEKEIKKLKKLSEGGLDPTSILKFEEEKRQQQREEELLKIQEKHLLALLTREHAFIAKQSLLNDVKVHAENVRKEKQELYEKLEKWRENHNKEMAEVVEKCREIEQASREAFNAMIDEKKQKAAEVSEESRQLKAQLAKQREEEIQRKIKLIQEIKTIQSLRALPFKDFDPTESSGLGLLCEMSLMELKERLFWMKMRLDEDIKSRKSHIHRERERQKNLIRDTRRALEEYKATKLVLRNPCVLLIVITVNKSAILSSKSQQPSQIVSSPEIDALRKKLEATKAFRLRKEMVDAMTGIEDTYADIIDRSVKCALWLQKHGVGKGDIVAVSSHNHRDCVVPCLAALYMGAIVNPWDYDMNVQLARHFLTLSKPKVIFANEKSVGIVLEAAKIELCQTEMVSFGDYPGTIPFSETLKGHSKSAVVNFRCKEINDRRDTGFILCSSGTTGLPKGTQLSHEVIMNMLALTENLDLNKQVPMWFSTLYWISGSMLTLRSIASGTKRIIAPDFDETIACEIIDKFKVTWLMLSTSMANRFVRFDRLHDYDLSSLTVLFTGGATLKQESQDLLKKHLPHSLIVQAYGMTELGGLVTAQLPDTTSGSCGVVCTNCEIKVIDTESGMALGPNQNGELCVKSWTMMTGYYKNPEETKKIIDKDGWLHTGDLGYYNEKEEFFIVDRLKEIIKYRGHQTTPNIIENLLQTHPAVLEVAVVGIPHRTDDEHPVAFVSKVPNKEVSAEELIKIVAGNLMDHYKLRGGVKFLPSLPHTHSGKISRKELRAMAKSLAVN</sequence>
<keyword evidence="4" id="KW-0576">Peroxisome</keyword>
<dbReference type="InterPro" id="IPR000873">
    <property type="entry name" value="AMP-dep_synth/lig_dom"/>
</dbReference>
<evidence type="ECO:0000259" key="6">
    <source>
        <dbReference type="Pfam" id="PF00501"/>
    </source>
</evidence>
<dbReference type="Gene3D" id="3.30.300.30">
    <property type="match status" value="1"/>
</dbReference>
<organism evidence="8 9">
    <name type="scientific">Eufriesea mexicana</name>
    <dbReference type="NCBI Taxonomy" id="516756"/>
    <lineage>
        <taxon>Eukaryota</taxon>
        <taxon>Metazoa</taxon>
        <taxon>Ecdysozoa</taxon>
        <taxon>Arthropoda</taxon>
        <taxon>Hexapoda</taxon>
        <taxon>Insecta</taxon>
        <taxon>Pterygota</taxon>
        <taxon>Neoptera</taxon>
        <taxon>Endopterygota</taxon>
        <taxon>Hymenoptera</taxon>
        <taxon>Apocrita</taxon>
        <taxon>Aculeata</taxon>
        <taxon>Apoidea</taxon>
        <taxon>Anthophila</taxon>
        <taxon>Apidae</taxon>
        <taxon>Eufriesea</taxon>
    </lineage>
</organism>
<evidence type="ECO:0000256" key="3">
    <source>
        <dbReference type="ARBA" id="ARBA00022598"/>
    </source>
</evidence>
<accession>A0A310S5G2</accession>
<dbReference type="InterPro" id="IPR020845">
    <property type="entry name" value="AMP-binding_CS"/>
</dbReference>
<keyword evidence="8" id="KW-0560">Oxidoreductase</keyword>
<evidence type="ECO:0000256" key="2">
    <source>
        <dbReference type="ARBA" id="ARBA00006432"/>
    </source>
</evidence>
<dbReference type="GO" id="GO:0016405">
    <property type="term" value="F:CoA-ligase activity"/>
    <property type="evidence" value="ECO:0007669"/>
    <property type="project" value="TreeGrafter"/>
</dbReference>
<dbReference type="InterPro" id="IPR025110">
    <property type="entry name" value="AMP-bd_C"/>
</dbReference>
<comment type="similarity">
    <text evidence="2">Belongs to the ATP-dependent AMP-binding enzyme family.</text>
</comment>
<keyword evidence="8" id="KW-0503">Monooxygenase</keyword>
<dbReference type="EMBL" id="KQ769940">
    <property type="protein sequence ID" value="OAD52754.1"/>
    <property type="molecule type" value="Genomic_DNA"/>
</dbReference>
<keyword evidence="3" id="KW-0436">Ligase</keyword>
<reference evidence="8 9" key="1">
    <citation type="submission" date="2015-07" db="EMBL/GenBank/DDBJ databases">
        <title>The genome of Eufriesea mexicana.</title>
        <authorList>
            <person name="Pan H."/>
            <person name="Kapheim K."/>
        </authorList>
    </citation>
    <scope>NUCLEOTIDE SEQUENCE [LARGE SCALE GENOMIC DNA]</scope>
    <source>
        <strain evidence="8">0111107269</strain>
        <tissue evidence="8">Whole body</tissue>
    </source>
</reference>
<comment type="subcellular location">
    <subcellularLocation>
        <location evidence="1">Peroxisome</location>
    </subcellularLocation>
</comment>
<feature type="non-terminal residue" evidence="8">
    <location>
        <position position="1"/>
    </location>
</feature>
<dbReference type="GO" id="GO:0004497">
    <property type="term" value="F:monooxygenase activity"/>
    <property type="evidence" value="ECO:0007669"/>
    <property type="project" value="UniProtKB-KW"/>
</dbReference>
<evidence type="ECO:0000313" key="9">
    <source>
        <dbReference type="Proteomes" id="UP000250275"/>
    </source>
</evidence>
<feature type="domain" description="AMP-dependent synthetase/ligase" evidence="6">
    <location>
        <begin position="516"/>
        <end position="860"/>
    </location>
</feature>
<dbReference type="GO" id="GO:0005777">
    <property type="term" value="C:peroxisome"/>
    <property type="evidence" value="ECO:0007669"/>
    <property type="project" value="UniProtKB-SubCell"/>
</dbReference>
<keyword evidence="5" id="KW-0175">Coiled coil</keyword>
<proteinExistence type="inferred from homology"/>